<dbReference type="SUPFAM" id="SSF51182">
    <property type="entry name" value="RmlC-like cupins"/>
    <property type="match status" value="1"/>
</dbReference>
<organism evidence="1">
    <name type="scientific">Ignisphaera aggregans</name>
    <dbReference type="NCBI Taxonomy" id="334771"/>
    <lineage>
        <taxon>Archaea</taxon>
        <taxon>Thermoproteota</taxon>
        <taxon>Thermoprotei</taxon>
        <taxon>Desulfurococcales</taxon>
        <taxon>Desulfurococcaceae</taxon>
        <taxon>Ignisphaera</taxon>
    </lineage>
</organism>
<comment type="caution">
    <text evidence="1">The sequence shown here is derived from an EMBL/GenBank/DDBJ whole genome shotgun (WGS) entry which is preliminary data.</text>
</comment>
<accession>A0A7J2U1W2</accession>
<proteinExistence type="predicted"/>
<dbReference type="EMBL" id="DSEU01000008">
    <property type="protein sequence ID" value="HEM66287.1"/>
    <property type="molecule type" value="Genomic_DNA"/>
</dbReference>
<dbReference type="Gene3D" id="2.60.120.10">
    <property type="entry name" value="Jelly Rolls"/>
    <property type="match status" value="1"/>
</dbReference>
<name>A0A7J2U1W2_9CREN</name>
<gene>
    <name evidence="1" type="ORF">ENO26_01750</name>
</gene>
<evidence type="ECO:0000313" key="1">
    <source>
        <dbReference type="EMBL" id="HEM66287.1"/>
    </source>
</evidence>
<sequence>MGLETVISNALDKNRGVLRLKPNFVARFYPAYGRLGIKEIYAPALGWYSERWLASCTTVLGSSVDGLSKVVLDGVEVFFRDVVKALPERVLGSAYAKLNNYSFGVLTKILDPGVQIPLHFHARDIHAKRYWGSNPKEEAYHYLENSIGSTPYIHLGFFPDVSKEEVLDYLKKWKGDEILDLSPAYRCRVGEGFHVLAGVVHAPCTLLTLEVQEESDVGTIIQAEYQGGSIPKDQYLLNGPRTEEEVIEMIDWQINRDPEFHRKYRLKPEVVYSDSNIVEKWVIPPKKVKKFSVLEVRIAPNTRVKQGRKGPFLLFAYRGRGSVNGVKIEGGVPGMDEIFVTFEAMEDHTIINEGSEHLVLYEVFGPHIY</sequence>
<protein>
    <recommendedName>
        <fullName evidence="2">Mannose-6-phosphate isomerase</fullName>
    </recommendedName>
</protein>
<reference evidence="1" key="1">
    <citation type="journal article" date="2020" name="mSystems">
        <title>Genome- and Community-Level Interaction Insights into Carbon Utilization and Element Cycling Functions of Hydrothermarchaeota in Hydrothermal Sediment.</title>
        <authorList>
            <person name="Zhou Z."/>
            <person name="Liu Y."/>
            <person name="Xu W."/>
            <person name="Pan J."/>
            <person name="Luo Z.H."/>
            <person name="Li M."/>
        </authorList>
    </citation>
    <scope>NUCLEOTIDE SEQUENCE [LARGE SCALE GENOMIC DNA]</scope>
    <source>
        <strain evidence="1">SpSt-125</strain>
    </source>
</reference>
<dbReference type="InterPro" id="IPR014710">
    <property type="entry name" value="RmlC-like_jellyroll"/>
</dbReference>
<dbReference type="AlphaFoldDB" id="A0A7J2U1W2"/>
<dbReference type="InterPro" id="IPR011051">
    <property type="entry name" value="RmlC_Cupin_sf"/>
</dbReference>
<evidence type="ECO:0008006" key="2">
    <source>
        <dbReference type="Google" id="ProtNLM"/>
    </source>
</evidence>